<dbReference type="GO" id="GO:0005634">
    <property type="term" value="C:nucleus"/>
    <property type="evidence" value="ECO:0007669"/>
    <property type="project" value="TreeGrafter"/>
</dbReference>
<dbReference type="Pfam" id="PF00488">
    <property type="entry name" value="MutS_V"/>
    <property type="match status" value="1"/>
</dbReference>
<evidence type="ECO:0000313" key="13">
    <source>
        <dbReference type="Proteomes" id="UP000236621"/>
    </source>
</evidence>
<dbReference type="Pfam" id="PF05188">
    <property type="entry name" value="MutS_II"/>
    <property type="match status" value="1"/>
</dbReference>
<feature type="domain" description="DNA mismatch repair proteins mutS family" evidence="11">
    <location>
        <begin position="698"/>
        <end position="714"/>
    </location>
</feature>
<dbReference type="FunFam" id="3.40.50.300:FF:000870">
    <property type="entry name" value="MutS protein homolog 4"/>
    <property type="match status" value="1"/>
</dbReference>
<dbReference type="EMBL" id="NRSZ01000154">
    <property type="protein sequence ID" value="PNY29122.1"/>
    <property type="molecule type" value="Genomic_DNA"/>
</dbReference>
<name>A0A2K3QNK5_9HYPO</name>
<keyword evidence="4" id="KW-0067">ATP-binding</keyword>
<evidence type="ECO:0000256" key="10">
    <source>
        <dbReference type="SAM" id="MobiDB-lite"/>
    </source>
</evidence>
<dbReference type="InterPro" id="IPR011184">
    <property type="entry name" value="DNA_mismatch_repair_Msh2"/>
</dbReference>
<dbReference type="STRING" id="45235.A0A2K3QNK5"/>
<dbReference type="Gene3D" id="1.10.1420.10">
    <property type="match status" value="2"/>
</dbReference>
<dbReference type="InterPro" id="IPR036678">
    <property type="entry name" value="MutS_con_dom_sf"/>
</dbReference>
<evidence type="ECO:0000256" key="5">
    <source>
        <dbReference type="ARBA" id="ARBA00023125"/>
    </source>
</evidence>
<dbReference type="InterPro" id="IPR000432">
    <property type="entry name" value="DNA_mismatch_repair_MutS_C"/>
</dbReference>
<evidence type="ECO:0000259" key="11">
    <source>
        <dbReference type="PROSITE" id="PS00486"/>
    </source>
</evidence>
<dbReference type="GO" id="GO:0006298">
    <property type="term" value="P:mismatch repair"/>
    <property type="evidence" value="ECO:0007669"/>
    <property type="project" value="InterPro"/>
</dbReference>
<dbReference type="PIRSF" id="PIRSF005813">
    <property type="entry name" value="MSH2"/>
    <property type="match status" value="1"/>
</dbReference>
<dbReference type="GO" id="GO:0007131">
    <property type="term" value="P:reciprocal meiotic recombination"/>
    <property type="evidence" value="ECO:0007669"/>
    <property type="project" value="TreeGrafter"/>
</dbReference>
<dbReference type="Gene3D" id="3.40.50.300">
    <property type="entry name" value="P-loop containing nucleotide triphosphate hydrolases"/>
    <property type="match status" value="1"/>
</dbReference>
<dbReference type="InterPro" id="IPR007860">
    <property type="entry name" value="DNA_mmatch_repair_MutS_con_dom"/>
</dbReference>
<dbReference type="Gene3D" id="3.30.420.110">
    <property type="entry name" value="MutS, connector domain"/>
    <property type="match status" value="1"/>
</dbReference>
<dbReference type="SMART" id="SM00533">
    <property type="entry name" value="MUTSd"/>
    <property type="match status" value="1"/>
</dbReference>
<dbReference type="InterPro" id="IPR027417">
    <property type="entry name" value="P-loop_NTPase"/>
</dbReference>
<feature type="compositionally biased region" description="Polar residues" evidence="10">
    <location>
        <begin position="18"/>
        <end position="34"/>
    </location>
</feature>
<organism evidence="12 13">
    <name type="scientific">Tolypocladium capitatum</name>
    <dbReference type="NCBI Taxonomy" id="45235"/>
    <lineage>
        <taxon>Eukaryota</taxon>
        <taxon>Fungi</taxon>
        <taxon>Dikarya</taxon>
        <taxon>Ascomycota</taxon>
        <taxon>Pezizomycotina</taxon>
        <taxon>Sordariomycetes</taxon>
        <taxon>Hypocreomycetidae</taxon>
        <taxon>Hypocreales</taxon>
        <taxon>Ophiocordycipitaceae</taxon>
        <taxon>Tolypocladium</taxon>
    </lineage>
</organism>
<proteinExistence type="inferred from homology"/>
<dbReference type="GO" id="GO:0140664">
    <property type="term" value="F:ATP-dependent DNA damage sensor activity"/>
    <property type="evidence" value="ECO:0007669"/>
    <property type="project" value="InterPro"/>
</dbReference>
<accession>A0A2K3QNK5</accession>
<feature type="compositionally biased region" description="Low complexity" evidence="10">
    <location>
        <begin position="8"/>
        <end position="17"/>
    </location>
</feature>
<keyword evidence="3" id="KW-0547">Nucleotide-binding</keyword>
<dbReference type="GO" id="GO:0030983">
    <property type="term" value="F:mismatched DNA binding"/>
    <property type="evidence" value="ECO:0007669"/>
    <property type="project" value="InterPro"/>
</dbReference>
<sequence>MPQERASRSWTATSSSSVYFQSRSELHTPSSSPSAARLEQQALENHHGRPAQYSPSVTSTRPSTSRTSISRTTTRPSTASGRKSRTATTSSILGLTDPQNIICALAEARGVTPSVGVAFVNVSLGEVILSQISDNQSYVKAIHKIQMASPSRIVFMSTACPPVKPSTLYSLVQELVPEAQCDAFDRSAWSETAGHDYIKTLAFPSDVEPVKVAIQGKYYAVSSFAAAMKYMEHQLTISFAPHSLRIRYQPSEDTMMIDISAIQSLEIMQNLRNSKSKACLYGLLNHTSTPMGSRMLRSNILQPPTRQDSFIAPRYDALEELTTKEEMFREIRKALKLFHDVERLLTKLIIVPSDRNMPKMEEQIGQILMLKSFLEAIPELYKALTTAQSLLLVKIRDLCHPTVTGPILAQIRKIIEANVTFMKSPLDLRNQRTFAVKAGISGMLDVARQTYKELTEEIHQHVDEINEQYRINATLKFDNGRKYWLRVKAGEFDDATPPPVFINLVRKKDNLECQTLNLVKLNVRLSDTSNEVVIRSDAVIQDLIRDLRQASSQLFRVCESVALVDMISSFAQLATTRDYVRPEVTQTLALKSARHPILDTTLCGSFVPNDYYATEQYCFHVVTGCNMSGKSTYIRAVALLQIMAQIGCFVPAEYAAFPIINNIFARVSMEDSIEASLSTFSVEMREMAFILRNVDGKSLVIIDELGRGTSTRDGLAIAIAMSEALIQTKASTWFATHFAELARVLGDRPGVLNLHLAAKSSETSDGLPHLKMLYKATAGTVDDREHYGIHLARAIGLPPSFIEKAEEVADDLRRKREANRQSSESRKLAARRKLLLNLHEALRQARDSGSKEALPGYLQRLQAEFIIRMEELDNM</sequence>
<evidence type="ECO:0000256" key="4">
    <source>
        <dbReference type="ARBA" id="ARBA00022840"/>
    </source>
</evidence>
<dbReference type="PANTHER" id="PTHR11361">
    <property type="entry name" value="DNA MISMATCH REPAIR PROTEIN MUTS FAMILY MEMBER"/>
    <property type="match status" value="1"/>
</dbReference>
<dbReference type="InterPro" id="IPR007696">
    <property type="entry name" value="DNA_mismatch_repair_MutS_core"/>
</dbReference>
<keyword evidence="5" id="KW-0238">DNA-binding</keyword>
<evidence type="ECO:0000256" key="9">
    <source>
        <dbReference type="ARBA" id="ARBA00073774"/>
    </source>
</evidence>
<comment type="caution">
    <text evidence="12">The sequence shown here is derived from an EMBL/GenBank/DDBJ whole genome shotgun (WGS) entry which is preliminary data.</text>
</comment>
<dbReference type="InterPro" id="IPR007861">
    <property type="entry name" value="DNA_mismatch_repair_MutS_clamp"/>
</dbReference>
<comment type="similarity">
    <text evidence="1">Belongs to the DNA mismatch repair MutS family. MSH3 subfamily.</text>
</comment>
<gene>
    <name evidence="12" type="ORF">TCAP_00955</name>
</gene>
<dbReference type="GO" id="GO:0005524">
    <property type="term" value="F:ATP binding"/>
    <property type="evidence" value="ECO:0007669"/>
    <property type="project" value="UniProtKB-KW"/>
</dbReference>
<dbReference type="SMART" id="SM00534">
    <property type="entry name" value="MUTSac"/>
    <property type="match status" value="1"/>
</dbReference>
<dbReference type="OrthoDB" id="276261at2759"/>
<dbReference type="SUPFAM" id="SSF52540">
    <property type="entry name" value="P-loop containing nucleoside triphosphate hydrolases"/>
    <property type="match status" value="1"/>
</dbReference>
<keyword evidence="13" id="KW-1185">Reference proteome</keyword>
<dbReference type="InterPro" id="IPR045076">
    <property type="entry name" value="MutS"/>
</dbReference>
<dbReference type="Pfam" id="PF05192">
    <property type="entry name" value="MutS_III"/>
    <property type="match status" value="1"/>
</dbReference>
<dbReference type="PROSITE" id="PS00486">
    <property type="entry name" value="DNA_MISMATCH_REPAIR_2"/>
    <property type="match status" value="1"/>
</dbReference>
<protein>
    <recommendedName>
        <fullName evidence="2 9">DNA mismatch repair protein MSH3</fullName>
    </recommendedName>
    <alternativeName>
        <fullName evidence="2 9">DNA mismatch repair protein MSH3</fullName>
    </alternativeName>
    <alternativeName>
        <fullName evidence="8">MutS protein homolog 3</fullName>
    </alternativeName>
</protein>
<evidence type="ECO:0000256" key="8">
    <source>
        <dbReference type="ARBA" id="ARBA00029792"/>
    </source>
</evidence>
<evidence type="ECO:0000313" key="12">
    <source>
        <dbReference type="EMBL" id="PNY29122.1"/>
    </source>
</evidence>
<dbReference type="PANTHER" id="PTHR11361:SF21">
    <property type="entry name" value="MUTS PROTEIN HOMOLOG 4"/>
    <property type="match status" value="1"/>
</dbReference>
<dbReference type="SUPFAM" id="SSF53150">
    <property type="entry name" value="DNA repair protein MutS, domain II"/>
    <property type="match status" value="1"/>
</dbReference>
<dbReference type="Pfam" id="PF05190">
    <property type="entry name" value="MutS_IV"/>
    <property type="match status" value="1"/>
</dbReference>
<evidence type="ECO:0000256" key="6">
    <source>
        <dbReference type="ARBA" id="ARBA00023254"/>
    </source>
</evidence>
<evidence type="ECO:0000256" key="3">
    <source>
        <dbReference type="ARBA" id="ARBA00022741"/>
    </source>
</evidence>
<reference evidence="12 13" key="1">
    <citation type="submission" date="2017-08" db="EMBL/GenBank/DDBJ databases">
        <title>Harnessing the power of phylogenomics to disentangle the directionality and signatures of interkingdom host jumping in the parasitic fungal genus Tolypocladium.</title>
        <authorList>
            <person name="Quandt C.A."/>
            <person name="Patterson W."/>
            <person name="Spatafora J.W."/>
        </authorList>
    </citation>
    <scope>NUCLEOTIDE SEQUENCE [LARGE SCALE GENOMIC DNA]</scope>
    <source>
        <strain evidence="12 13">CBS 113982</strain>
    </source>
</reference>
<evidence type="ECO:0000256" key="1">
    <source>
        <dbReference type="ARBA" id="ARBA00007094"/>
    </source>
</evidence>
<evidence type="ECO:0000256" key="2">
    <source>
        <dbReference type="ARBA" id="ARBA00022151"/>
    </source>
</evidence>
<dbReference type="Proteomes" id="UP000236621">
    <property type="component" value="Unassembled WGS sequence"/>
</dbReference>
<keyword evidence="6" id="KW-0469">Meiosis</keyword>
<dbReference type="AlphaFoldDB" id="A0A2K3QNK5"/>
<comment type="subunit">
    <text evidence="7">Heterodimer consisting of MSH2-MSH3 (MutS beta). Forms a ternary complex with MutL alpha (MLH1-PMS1).</text>
</comment>
<dbReference type="SUPFAM" id="SSF48334">
    <property type="entry name" value="DNA repair protein MutS, domain III"/>
    <property type="match status" value="1"/>
</dbReference>
<dbReference type="InterPro" id="IPR036187">
    <property type="entry name" value="DNA_mismatch_repair_MutS_sf"/>
</dbReference>
<feature type="compositionally biased region" description="Low complexity" evidence="10">
    <location>
        <begin position="54"/>
        <end position="78"/>
    </location>
</feature>
<feature type="region of interest" description="Disordered" evidence="10">
    <location>
        <begin position="1"/>
        <end position="91"/>
    </location>
</feature>
<evidence type="ECO:0000256" key="7">
    <source>
        <dbReference type="ARBA" id="ARBA00025902"/>
    </source>
</evidence>